<keyword evidence="5" id="KW-0408">Iron</keyword>
<organism evidence="7 8">
    <name type="scientific">Leptothrix discophora</name>
    <dbReference type="NCBI Taxonomy" id="89"/>
    <lineage>
        <taxon>Bacteria</taxon>
        <taxon>Pseudomonadati</taxon>
        <taxon>Pseudomonadota</taxon>
        <taxon>Betaproteobacteria</taxon>
        <taxon>Burkholderiales</taxon>
        <taxon>Sphaerotilaceae</taxon>
        <taxon>Leptothrix</taxon>
    </lineage>
</organism>
<sequence length="495" mass="53311">MTGSRRSPTGRSTTHASVDLDDVQGLLRRAYKDHPESAFVLLRVRDAAAARRWLADAPVASARRAEPLPARVLQVALTAPGLRALGLPEDLLAGFSDEFLLGLGQDESQARRLGDIGPNASAGWLWGCGERLPHLLLMLYAQPGRLAGWQAELADAATGWGTAFDTVTTLGGEALDGREPFGFADGLSQPELDWARERPPRDQTRLAYAPLTCLGEFLLGYPNEYGGYTERPLLDPARDPQGLLPDAEDQPGQRDLGRNGSYLVLRQLAQDVAGFWSCMDRLAGGDAAARERLAERLVGRRRDGTPLVDADAGDPEGFTFDADTDGLRCPVGAHIRRSNPRNADLPPGDNTGLSWLLRTLGLDAAARERDRIASTRFHRLLRRGRTYGPADAPQGLAFVALNASLSRQFEFVQGAWIASTQFGGLSGESDPLLGHRLPDAAGRPSDTMTLPQAGGPGQRLEGLPRFVTVRGGGYFFLPGRRALRYLATVGDGAAP</sequence>
<keyword evidence="3" id="KW-0479">Metal-binding</keyword>
<evidence type="ECO:0000256" key="2">
    <source>
        <dbReference type="ARBA" id="ARBA00022559"/>
    </source>
</evidence>
<evidence type="ECO:0008006" key="9">
    <source>
        <dbReference type="Google" id="ProtNLM"/>
    </source>
</evidence>
<name>A0ABT9G4M7_LEPDI</name>
<reference evidence="7 8" key="1">
    <citation type="submission" date="2023-08" db="EMBL/GenBank/DDBJ databases">
        <authorList>
            <person name="Roldan D.M."/>
            <person name="Menes R.J."/>
        </authorList>
    </citation>
    <scope>NUCLEOTIDE SEQUENCE [LARGE SCALE GENOMIC DNA]</scope>
    <source>
        <strain evidence="7 8">CCM 2812</strain>
    </source>
</reference>
<feature type="region of interest" description="Disordered" evidence="6">
    <location>
        <begin position="230"/>
        <end position="256"/>
    </location>
</feature>
<evidence type="ECO:0000256" key="5">
    <source>
        <dbReference type="ARBA" id="ARBA00023004"/>
    </source>
</evidence>
<dbReference type="InterPro" id="IPR011008">
    <property type="entry name" value="Dimeric_a/b-barrel"/>
</dbReference>
<keyword evidence="2" id="KW-0575">Peroxidase</keyword>
<dbReference type="EMBL" id="JAUZEE010000006">
    <property type="protein sequence ID" value="MDP4301434.1"/>
    <property type="molecule type" value="Genomic_DNA"/>
</dbReference>
<keyword evidence="8" id="KW-1185">Reference proteome</keyword>
<evidence type="ECO:0000256" key="4">
    <source>
        <dbReference type="ARBA" id="ARBA00023002"/>
    </source>
</evidence>
<evidence type="ECO:0000256" key="3">
    <source>
        <dbReference type="ARBA" id="ARBA00022723"/>
    </source>
</evidence>
<dbReference type="PANTHER" id="PTHR30521">
    <property type="entry name" value="DEFERROCHELATASE/PEROXIDASE"/>
    <property type="match status" value="1"/>
</dbReference>
<keyword evidence="4" id="KW-0560">Oxidoreductase</keyword>
<proteinExistence type="predicted"/>
<evidence type="ECO:0000256" key="1">
    <source>
        <dbReference type="ARBA" id="ARBA00001970"/>
    </source>
</evidence>
<dbReference type="Proteomes" id="UP001235760">
    <property type="component" value="Unassembled WGS sequence"/>
</dbReference>
<dbReference type="SUPFAM" id="SSF54909">
    <property type="entry name" value="Dimeric alpha+beta barrel"/>
    <property type="match status" value="1"/>
</dbReference>
<dbReference type="PROSITE" id="PS51404">
    <property type="entry name" value="DYP_PEROXIDASE"/>
    <property type="match status" value="1"/>
</dbReference>
<evidence type="ECO:0000313" key="8">
    <source>
        <dbReference type="Proteomes" id="UP001235760"/>
    </source>
</evidence>
<comment type="caution">
    <text evidence="7">The sequence shown here is derived from an EMBL/GenBank/DDBJ whole genome shotgun (WGS) entry which is preliminary data.</text>
</comment>
<comment type="cofactor">
    <cofactor evidence="1">
        <name>heme b</name>
        <dbReference type="ChEBI" id="CHEBI:60344"/>
    </cofactor>
</comment>
<gene>
    <name evidence="7" type="ORF">Q8X39_12360</name>
</gene>
<dbReference type="InterPro" id="IPR006314">
    <property type="entry name" value="Dyp_peroxidase"/>
</dbReference>
<dbReference type="RefSeq" id="WP_305749990.1">
    <property type="nucleotide sequence ID" value="NZ_JAUZEE010000006.1"/>
</dbReference>
<protein>
    <recommendedName>
        <fullName evidence="9">Peroxidase</fullName>
    </recommendedName>
</protein>
<dbReference type="PANTHER" id="PTHR30521:SF5">
    <property type="entry name" value="BLR4509 PROTEIN"/>
    <property type="match status" value="1"/>
</dbReference>
<evidence type="ECO:0000256" key="6">
    <source>
        <dbReference type="SAM" id="MobiDB-lite"/>
    </source>
</evidence>
<evidence type="ECO:0000313" key="7">
    <source>
        <dbReference type="EMBL" id="MDP4301434.1"/>
    </source>
</evidence>
<accession>A0ABT9G4M7</accession>